<keyword evidence="2" id="KW-0472">Membrane</keyword>
<reference evidence="3" key="1">
    <citation type="journal article" date="2021" name="PeerJ">
        <title>Extensive microbial diversity within the chicken gut microbiome revealed by metagenomics and culture.</title>
        <authorList>
            <person name="Gilroy R."/>
            <person name="Ravi A."/>
            <person name="Getino M."/>
            <person name="Pursley I."/>
            <person name="Horton D.L."/>
            <person name="Alikhan N.F."/>
            <person name="Baker D."/>
            <person name="Gharbi K."/>
            <person name="Hall N."/>
            <person name="Watson M."/>
            <person name="Adriaenssens E.M."/>
            <person name="Foster-Nyarko E."/>
            <person name="Jarju S."/>
            <person name="Secka A."/>
            <person name="Antonio M."/>
            <person name="Oren A."/>
            <person name="Chaudhuri R.R."/>
            <person name="La Ragione R."/>
            <person name="Hildebrand F."/>
            <person name="Pallen M.J."/>
        </authorList>
    </citation>
    <scope>NUCLEOTIDE SEQUENCE</scope>
    <source>
        <strain evidence="3">ChiGjej5B5-22894</strain>
    </source>
</reference>
<evidence type="ECO:0000313" key="4">
    <source>
        <dbReference type="Proteomes" id="UP000742460"/>
    </source>
</evidence>
<proteinExistence type="predicted"/>
<accession>A0A921SY65</accession>
<sequence length="208" mass="20706">MTQPPSSHNSGPLSPGYGVPAQGGMPSPGAPSPYDGGPAPVKKRSKAPKILVILGSVILALSVIIGVVVAFVGIGGVAGTLSELEEFSEGSGTITAETGETLQIYIEEGAPAPDCMVDGPSVGEGTFQNSSISDGETSWVSVDSFTAEEAGEYTIECSDGPIAVGPPVSIGGIFAGIGGVLLAIGGGTLGFVLLALGVILLIVRKRRA</sequence>
<dbReference type="EMBL" id="DYUE01000311">
    <property type="protein sequence ID" value="HJG92646.1"/>
    <property type="molecule type" value="Genomic_DNA"/>
</dbReference>
<protein>
    <submittedName>
        <fullName evidence="3">Uncharacterized protein</fullName>
    </submittedName>
</protein>
<dbReference type="AlphaFoldDB" id="A0A921SY65"/>
<comment type="caution">
    <text evidence="3">The sequence shown here is derived from an EMBL/GenBank/DDBJ whole genome shotgun (WGS) entry which is preliminary data.</text>
</comment>
<reference evidence="3" key="2">
    <citation type="submission" date="2021-09" db="EMBL/GenBank/DDBJ databases">
        <authorList>
            <person name="Gilroy R."/>
        </authorList>
    </citation>
    <scope>NUCLEOTIDE SEQUENCE</scope>
    <source>
        <strain evidence="3">ChiGjej5B5-22894</strain>
    </source>
</reference>
<evidence type="ECO:0000313" key="3">
    <source>
        <dbReference type="EMBL" id="HJG92646.1"/>
    </source>
</evidence>
<feature type="transmembrane region" description="Helical" evidence="2">
    <location>
        <begin position="173"/>
        <end position="203"/>
    </location>
</feature>
<gene>
    <name evidence="3" type="ORF">K8V81_13085</name>
</gene>
<organism evidence="3 4">
    <name type="scientific">Brachybacterium massiliense</name>
    <dbReference type="NCBI Taxonomy" id="1755098"/>
    <lineage>
        <taxon>Bacteria</taxon>
        <taxon>Bacillati</taxon>
        <taxon>Actinomycetota</taxon>
        <taxon>Actinomycetes</taxon>
        <taxon>Micrococcales</taxon>
        <taxon>Dermabacteraceae</taxon>
        <taxon>Brachybacterium</taxon>
    </lineage>
</organism>
<keyword evidence="2" id="KW-0812">Transmembrane</keyword>
<name>A0A921SY65_9MICO</name>
<dbReference type="Proteomes" id="UP000742460">
    <property type="component" value="Unassembled WGS sequence"/>
</dbReference>
<evidence type="ECO:0000256" key="2">
    <source>
        <dbReference type="SAM" id="Phobius"/>
    </source>
</evidence>
<feature type="compositionally biased region" description="Polar residues" evidence="1">
    <location>
        <begin position="1"/>
        <end position="12"/>
    </location>
</feature>
<evidence type="ECO:0000256" key="1">
    <source>
        <dbReference type="SAM" id="MobiDB-lite"/>
    </source>
</evidence>
<keyword evidence="2" id="KW-1133">Transmembrane helix</keyword>
<feature type="region of interest" description="Disordered" evidence="1">
    <location>
        <begin position="1"/>
        <end position="41"/>
    </location>
</feature>
<feature type="transmembrane region" description="Helical" evidence="2">
    <location>
        <begin position="50"/>
        <end position="74"/>
    </location>
</feature>